<keyword evidence="4 7" id="KW-1133">Transmembrane helix</keyword>
<dbReference type="SMART" id="SM01021">
    <property type="entry name" value="Bac_rhodopsin"/>
    <property type="match status" value="1"/>
</dbReference>
<feature type="transmembrane region" description="Helical" evidence="7">
    <location>
        <begin position="87"/>
        <end position="109"/>
    </location>
</feature>
<keyword evidence="5 7" id="KW-0472">Membrane</keyword>
<feature type="transmembrane region" description="Helical" evidence="7">
    <location>
        <begin position="199"/>
        <end position="221"/>
    </location>
</feature>
<comment type="subcellular location">
    <subcellularLocation>
        <location evidence="1">Membrane</location>
        <topology evidence="1">Multi-pass membrane protein</topology>
    </subcellularLocation>
</comment>
<dbReference type="Gene3D" id="1.20.1070.10">
    <property type="entry name" value="Rhodopsin 7-helix transmembrane proteins"/>
    <property type="match status" value="1"/>
</dbReference>
<dbReference type="PRINTS" id="PR00251">
    <property type="entry name" value="BACTRLOPSIN"/>
</dbReference>
<comment type="caution">
    <text evidence="8">The sequence shown here is derived from an EMBL/GenBank/DDBJ whole genome shotgun (WGS) entry which is preliminary data.</text>
</comment>
<evidence type="ECO:0000256" key="5">
    <source>
        <dbReference type="ARBA" id="ARBA00023136"/>
    </source>
</evidence>
<evidence type="ECO:0000256" key="2">
    <source>
        <dbReference type="ARBA" id="ARBA00008130"/>
    </source>
</evidence>
<sequence>MARVFCSRPNRGRPLGRAWPGPLRDGPRFVIGAIAAPWTAPLSDAQYQVTGYVLGVATLAFLAGTIRSVMTKGEVGSRYRPVVSARVSILVVAFLSYLGLAIAFVLSYHRVGDHWLPGSSSTALTTLRYLEWSVTVPLLCLELLGVCGLVGDAARRAGRVAIGCAFLMIASGFVGGITSQSAASGGGTGVGGRAATLDGGMLVSGGLVGCLFWAGLVVVLVRAVRASRDTLTAASWRLLVRANAILLISFVVYPIVYALPLFGASGAWSTLMQVAYTVADVTVKLVFGNVVLRVAKMRTAEDVRAGDDVHAESIWISSEKVSDAGVALEVHLAEGSAVHQRRSEQPTGSAVAAPSPSISAGAEAEADRGN</sequence>
<dbReference type="InterPro" id="IPR001425">
    <property type="entry name" value="Arc/bac/fun_rhodopsins"/>
</dbReference>
<gene>
    <name evidence="8" type="ORF">GCM10025780_23770</name>
</gene>
<dbReference type="Proteomes" id="UP001501295">
    <property type="component" value="Unassembled WGS sequence"/>
</dbReference>
<feature type="transmembrane region" description="Helical" evidence="7">
    <location>
        <begin position="47"/>
        <end position="66"/>
    </location>
</feature>
<feature type="region of interest" description="Disordered" evidence="6">
    <location>
        <begin position="337"/>
        <end position="370"/>
    </location>
</feature>
<evidence type="ECO:0000256" key="7">
    <source>
        <dbReference type="SAM" id="Phobius"/>
    </source>
</evidence>
<evidence type="ECO:0000256" key="1">
    <source>
        <dbReference type="ARBA" id="ARBA00004141"/>
    </source>
</evidence>
<evidence type="ECO:0000256" key="4">
    <source>
        <dbReference type="ARBA" id="ARBA00022989"/>
    </source>
</evidence>
<reference evidence="9" key="1">
    <citation type="journal article" date="2019" name="Int. J. Syst. Evol. Microbiol.">
        <title>The Global Catalogue of Microorganisms (GCM) 10K type strain sequencing project: providing services to taxonomists for standard genome sequencing and annotation.</title>
        <authorList>
            <consortium name="The Broad Institute Genomics Platform"/>
            <consortium name="The Broad Institute Genome Sequencing Center for Infectious Disease"/>
            <person name="Wu L."/>
            <person name="Ma J."/>
        </authorList>
    </citation>
    <scope>NUCLEOTIDE SEQUENCE [LARGE SCALE GENOMIC DNA]</scope>
    <source>
        <strain evidence="9">JCM 18956</strain>
    </source>
</reference>
<feature type="compositionally biased region" description="Low complexity" evidence="6">
    <location>
        <begin position="348"/>
        <end position="363"/>
    </location>
</feature>
<evidence type="ECO:0000313" key="9">
    <source>
        <dbReference type="Proteomes" id="UP001501295"/>
    </source>
</evidence>
<accession>A0ABP8W210</accession>
<proteinExistence type="inferred from homology"/>
<feature type="transmembrane region" description="Helical" evidence="7">
    <location>
        <begin position="160"/>
        <end position="179"/>
    </location>
</feature>
<keyword evidence="9" id="KW-1185">Reference proteome</keyword>
<dbReference type="Pfam" id="PF01036">
    <property type="entry name" value="Bac_rhodopsin"/>
    <property type="match status" value="1"/>
</dbReference>
<name>A0ABP8W210_9MICO</name>
<feature type="transmembrane region" description="Helical" evidence="7">
    <location>
        <begin position="242"/>
        <end position="262"/>
    </location>
</feature>
<evidence type="ECO:0000256" key="3">
    <source>
        <dbReference type="ARBA" id="ARBA00022692"/>
    </source>
</evidence>
<evidence type="ECO:0008006" key="10">
    <source>
        <dbReference type="Google" id="ProtNLM"/>
    </source>
</evidence>
<dbReference type="EMBL" id="BAABLM010000004">
    <property type="protein sequence ID" value="GAA4678113.1"/>
    <property type="molecule type" value="Genomic_DNA"/>
</dbReference>
<feature type="transmembrane region" description="Helical" evidence="7">
    <location>
        <begin position="274"/>
        <end position="295"/>
    </location>
</feature>
<feature type="transmembrane region" description="Helical" evidence="7">
    <location>
        <begin position="129"/>
        <end position="151"/>
    </location>
</feature>
<keyword evidence="3 7" id="KW-0812">Transmembrane</keyword>
<evidence type="ECO:0000256" key="6">
    <source>
        <dbReference type="SAM" id="MobiDB-lite"/>
    </source>
</evidence>
<organism evidence="8 9">
    <name type="scientific">Frondihabitans cladoniiphilus</name>
    <dbReference type="NCBI Taxonomy" id="715785"/>
    <lineage>
        <taxon>Bacteria</taxon>
        <taxon>Bacillati</taxon>
        <taxon>Actinomycetota</taxon>
        <taxon>Actinomycetes</taxon>
        <taxon>Micrococcales</taxon>
        <taxon>Microbacteriaceae</taxon>
        <taxon>Frondihabitans</taxon>
    </lineage>
</organism>
<evidence type="ECO:0000313" key="8">
    <source>
        <dbReference type="EMBL" id="GAA4678113.1"/>
    </source>
</evidence>
<protein>
    <recommendedName>
        <fullName evidence="10">Bacteriorhodopsin</fullName>
    </recommendedName>
</protein>
<dbReference type="SUPFAM" id="SSF81321">
    <property type="entry name" value="Family A G protein-coupled receptor-like"/>
    <property type="match status" value="1"/>
</dbReference>
<comment type="similarity">
    <text evidence="2">Belongs to the archaeal/bacterial/fungal opsin family.</text>
</comment>